<name>A0AAW1J649_SAPOF</name>
<protein>
    <submittedName>
        <fullName evidence="2">Uncharacterized protein</fullName>
    </submittedName>
</protein>
<comment type="caution">
    <text evidence="2">The sequence shown here is derived from an EMBL/GenBank/DDBJ whole genome shotgun (WGS) entry which is preliminary data.</text>
</comment>
<proteinExistence type="predicted"/>
<organism evidence="2 3">
    <name type="scientific">Saponaria officinalis</name>
    <name type="common">Common soapwort</name>
    <name type="synonym">Lychnis saponaria</name>
    <dbReference type="NCBI Taxonomy" id="3572"/>
    <lineage>
        <taxon>Eukaryota</taxon>
        <taxon>Viridiplantae</taxon>
        <taxon>Streptophyta</taxon>
        <taxon>Embryophyta</taxon>
        <taxon>Tracheophyta</taxon>
        <taxon>Spermatophyta</taxon>
        <taxon>Magnoliopsida</taxon>
        <taxon>eudicotyledons</taxon>
        <taxon>Gunneridae</taxon>
        <taxon>Pentapetalae</taxon>
        <taxon>Caryophyllales</taxon>
        <taxon>Caryophyllaceae</taxon>
        <taxon>Caryophylleae</taxon>
        <taxon>Saponaria</taxon>
    </lineage>
</organism>
<dbReference type="PANTHER" id="PTHR34835">
    <property type="entry name" value="OS07G0283600 PROTEIN-RELATED"/>
    <property type="match status" value="1"/>
</dbReference>
<feature type="region of interest" description="Disordered" evidence="1">
    <location>
        <begin position="90"/>
        <end position="111"/>
    </location>
</feature>
<dbReference type="Proteomes" id="UP001443914">
    <property type="component" value="Unassembled WGS sequence"/>
</dbReference>
<evidence type="ECO:0000313" key="2">
    <source>
        <dbReference type="EMBL" id="KAK9698430.1"/>
    </source>
</evidence>
<dbReference type="EMBL" id="JBDFQZ010000008">
    <property type="protein sequence ID" value="KAK9698430.1"/>
    <property type="molecule type" value="Genomic_DNA"/>
</dbReference>
<dbReference type="PANTHER" id="PTHR34835:SF90">
    <property type="entry name" value="AMINOTRANSFERASE-LIKE PLANT MOBILE DOMAIN-CONTAINING PROTEIN"/>
    <property type="match status" value="1"/>
</dbReference>
<gene>
    <name evidence="2" type="ORF">RND81_08G103600</name>
</gene>
<dbReference type="AlphaFoldDB" id="A0AAW1J649"/>
<reference evidence="2" key="1">
    <citation type="submission" date="2024-03" db="EMBL/GenBank/DDBJ databases">
        <title>WGS assembly of Saponaria officinalis var. Norfolk2.</title>
        <authorList>
            <person name="Jenkins J."/>
            <person name="Shu S."/>
            <person name="Grimwood J."/>
            <person name="Barry K."/>
            <person name="Goodstein D."/>
            <person name="Schmutz J."/>
            <person name="Leebens-Mack J."/>
            <person name="Osbourn A."/>
        </authorList>
    </citation>
    <scope>NUCLEOTIDE SEQUENCE [LARGE SCALE GENOMIC DNA]</scope>
    <source>
        <strain evidence="2">JIC</strain>
    </source>
</reference>
<evidence type="ECO:0000313" key="3">
    <source>
        <dbReference type="Proteomes" id="UP001443914"/>
    </source>
</evidence>
<sequence length="126" mass="14758">MIYCAENDHVWLDVFPWLVDTDNLNKLNCCEFVIDRLMKVRENWSDRSSFCGPLLFLALHYVDTVVDGKRDTTITYPRFKSWTTKELNNREKKSSKRGGFGGGFVEKDDPTNIELYPQSRNMKNLL</sequence>
<keyword evidence="3" id="KW-1185">Reference proteome</keyword>
<evidence type="ECO:0000256" key="1">
    <source>
        <dbReference type="SAM" id="MobiDB-lite"/>
    </source>
</evidence>
<accession>A0AAW1J649</accession>